<evidence type="ECO:0000313" key="1">
    <source>
        <dbReference type="EMBL" id="KAG8650419.1"/>
    </source>
</evidence>
<organism evidence="1 2">
    <name type="scientific">Manihot esculenta</name>
    <name type="common">Cassava</name>
    <name type="synonym">Jatropha manihot</name>
    <dbReference type="NCBI Taxonomy" id="3983"/>
    <lineage>
        <taxon>Eukaryota</taxon>
        <taxon>Viridiplantae</taxon>
        <taxon>Streptophyta</taxon>
        <taxon>Embryophyta</taxon>
        <taxon>Tracheophyta</taxon>
        <taxon>Spermatophyta</taxon>
        <taxon>Magnoliopsida</taxon>
        <taxon>eudicotyledons</taxon>
        <taxon>Gunneridae</taxon>
        <taxon>Pentapetalae</taxon>
        <taxon>rosids</taxon>
        <taxon>fabids</taxon>
        <taxon>Malpighiales</taxon>
        <taxon>Euphorbiaceae</taxon>
        <taxon>Crotonoideae</taxon>
        <taxon>Manihoteae</taxon>
        <taxon>Manihot</taxon>
    </lineage>
</organism>
<sequence>MDTSHALSTSLVAFCLIREIAYSIRSASQVSVSGPSLCNPNSSSAMLNRSLMISLLRYSRGRRKRFLSVEYTTKWPFSAIDEVSILPMFCDDVILLRLTAAIFCHFLANFRSFLVLIILLVYKNGRL</sequence>
<comment type="caution">
    <text evidence="1">The sequence shown here is derived from an EMBL/GenBank/DDBJ whole genome shotgun (WGS) entry which is preliminary data.</text>
</comment>
<dbReference type="EMBL" id="CM004393">
    <property type="protein sequence ID" value="KAG8650419.1"/>
    <property type="molecule type" value="Genomic_DNA"/>
</dbReference>
<proteinExistence type="predicted"/>
<accession>A0ACB7HCD1</accession>
<keyword evidence="2" id="KW-1185">Reference proteome</keyword>
<evidence type="ECO:0000313" key="2">
    <source>
        <dbReference type="Proteomes" id="UP000091857"/>
    </source>
</evidence>
<dbReference type="Proteomes" id="UP000091857">
    <property type="component" value="Chromosome 7"/>
</dbReference>
<name>A0ACB7HCD1_MANES</name>
<protein>
    <submittedName>
        <fullName evidence="1">Uncharacterized protein</fullName>
    </submittedName>
</protein>
<reference evidence="2" key="1">
    <citation type="journal article" date="2016" name="Nat. Biotechnol.">
        <title>Sequencing wild and cultivated cassava and related species reveals extensive interspecific hybridization and genetic diversity.</title>
        <authorList>
            <person name="Bredeson J.V."/>
            <person name="Lyons J.B."/>
            <person name="Prochnik S.E."/>
            <person name="Wu G.A."/>
            <person name="Ha C.M."/>
            <person name="Edsinger-Gonzales E."/>
            <person name="Grimwood J."/>
            <person name="Schmutz J."/>
            <person name="Rabbi I.Y."/>
            <person name="Egesi C."/>
            <person name="Nauluvula P."/>
            <person name="Lebot V."/>
            <person name="Ndunguru J."/>
            <person name="Mkamilo G."/>
            <person name="Bart R.S."/>
            <person name="Setter T.L."/>
            <person name="Gleadow R.M."/>
            <person name="Kulakow P."/>
            <person name="Ferguson M.E."/>
            <person name="Rounsley S."/>
            <person name="Rokhsar D.S."/>
        </authorList>
    </citation>
    <scope>NUCLEOTIDE SEQUENCE [LARGE SCALE GENOMIC DNA]</scope>
    <source>
        <strain evidence="2">cv. AM560-2</strain>
    </source>
</reference>
<gene>
    <name evidence="1" type="ORF">MANES_07G038794v8</name>
</gene>